<dbReference type="PANTHER" id="PTHR46957">
    <property type="entry name" value="CYTOKINE RECEPTOR"/>
    <property type="match status" value="1"/>
</dbReference>
<dbReference type="CDD" id="cd00063">
    <property type="entry name" value="FN3"/>
    <property type="match status" value="4"/>
</dbReference>
<dbReference type="InterPro" id="IPR000242">
    <property type="entry name" value="PTP_cat"/>
</dbReference>
<dbReference type="SUPFAM" id="SSF48726">
    <property type="entry name" value="Immunoglobulin"/>
    <property type="match status" value="1"/>
</dbReference>
<keyword evidence="4 14" id="KW-0732">Signal</keyword>
<dbReference type="InterPro" id="IPR016130">
    <property type="entry name" value="Tyr_Pase_AS"/>
</dbReference>
<feature type="signal peptide" evidence="14">
    <location>
        <begin position="1"/>
        <end position="20"/>
    </location>
</feature>
<dbReference type="Pfam" id="PF07686">
    <property type="entry name" value="V-set"/>
    <property type="match status" value="1"/>
</dbReference>
<dbReference type="PROSITE" id="PS50056">
    <property type="entry name" value="TYR_PHOSPHATASE_2"/>
    <property type="match status" value="1"/>
</dbReference>
<name>A0AAN8JHB6_PATCE</name>
<sequence length="1230" mass="139818">MRRFLKILALLAVSVQFTIAVDKTVGTNVTMPCTQIRGEEKVSGTMWYRNGSIYASLSQNKDLTFMNDSLEKKIKIDFENRSLTIFNLTTEDSANYTCKVYVEKTSKPTEERNITHEVFVTDVPSAPGKPVVEDIEADQATVRWTPSLLDNNRPITAYILHISKCSDRNDKSERDITVGSDMEVYTIRELKPYTCYRVQVASKNGVGRSVFSATSDDFTTLAAAPSAAPNNFTATSPNSSEIRLSWDHPDKEDMNGQLKGYILEYNIDNSAKQKLRLEDPTKTKMVLQGLKPFTFYEISIKAYNEISEGPSESTVARTAEGVPSAPRITHLTGRMSDSFHVHWEPPKEKNGNLIKYELQWRHNSTLRTRIIQGHLANPMTAFVTNLDPYTEYKLRVAAFTGGGKGPFSEEYPALTDLRGPSKPIIRNLTVLSPNTLYLAWDKPKVYYKKIDNYILRWSEINGENAPEDKLLDGAVQETILKLPENKMYKINMAGITQGIFSKSHFIGEFTTPREFVMGDPNAPFNADNDVASAGIIAGVITAIIVILVIVLIIVSYRSFQCRKCYQAAYYYLAVPSNSSSAPPTVITVAETSDAKDYPDILTEDFISHVENLHADSDFGFSQEFDDVNRNTKTDFKSDSSSQPENKGKNRYINIAAFDHSRVILKTELGRIRQSDYINANYIDGYKKPKAYIATQGPLPQSFGDFWRMIWEQNTSVIVMITNLMERGRRKCDQYWPNDGLELYGNMSVKILNTVPRAHYTIRIFSLRNMKVKKKHSVKGVGERLVYQYHYTEWPDHGVPDYTLPPLTFIQKSAEANREGGGPIVVHCSAGIGRTGTYIVIDSMIAQLKDKGTMNIPSFLLHIRKQRNFLVQTEDQYMFIHDVLVEYLLGGGEYTEVQENNLSNYISKLTQDQETSNGTTTSLESQLSKQYRLTTSHIPSDEDKSQCLKPYNLDKNRNLDLVPVNLKRVTLPVRPGIEGSDYINATYLQGYYKSNEFIITQHPLETTVEDFWRMVWDKSSPVIVVLSQVDNENFKEFWPEKDNSFEVTNVFKLALREEDQEYQDNTRDFILESTQYDYTFMTKLLTTQDAVWPDSCTSLHNVFDLIQTAQKLQQDNDIGPVIVLDSNGGVQASKFCALWTLFNQLTNDHVIDVYQLAKLYHLKRPGIIGSQEDYVFLYKAIESLSLHYLEEKESISSSPRHHNSHYGSMRKNGTLPHNNTNNTLNKNETVI</sequence>
<dbReference type="EC" id="3.1.3.48" evidence="2"/>
<comment type="caution">
    <text evidence="19">The sequence shown here is derived from an EMBL/GenBank/DDBJ whole genome shotgun (WGS) entry which is preliminary data.</text>
</comment>
<dbReference type="InterPro" id="IPR003961">
    <property type="entry name" value="FN3_dom"/>
</dbReference>
<dbReference type="AlphaFoldDB" id="A0AAN8JHB6"/>
<dbReference type="InterPro" id="IPR036116">
    <property type="entry name" value="FN3_sf"/>
</dbReference>
<feature type="domain" description="Fibronectin type-III" evidence="18">
    <location>
        <begin position="322"/>
        <end position="418"/>
    </location>
</feature>
<dbReference type="InterPro" id="IPR003599">
    <property type="entry name" value="Ig_sub"/>
</dbReference>
<dbReference type="FunFam" id="2.60.40.10:FF:000028">
    <property type="entry name" value="Neuronal cell adhesion molecule"/>
    <property type="match status" value="1"/>
</dbReference>
<keyword evidence="5" id="KW-0677">Repeat</keyword>
<dbReference type="InterPro" id="IPR003595">
    <property type="entry name" value="Tyr_Pase_cat"/>
</dbReference>
<feature type="domain" description="Tyrosine specific protein phosphatases" evidence="16">
    <location>
        <begin position="806"/>
        <end position="877"/>
    </location>
</feature>
<feature type="compositionally biased region" description="Low complexity" evidence="12">
    <location>
        <begin position="1211"/>
        <end position="1230"/>
    </location>
</feature>
<dbReference type="SMART" id="SM00404">
    <property type="entry name" value="PTPc_motif"/>
    <property type="match status" value="2"/>
</dbReference>
<dbReference type="Gene3D" id="3.90.190.10">
    <property type="entry name" value="Protein tyrosine phosphatase superfamily"/>
    <property type="match status" value="2"/>
</dbReference>
<dbReference type="InterPro" id="IPR036179">
    <property type="entry name" value="Ig-like_dom_sf"/>
</dbReference>
<feature type="domain" description="Tyrosine-protein phosphatase" evidence="15">
    <location>
        <begin position="620"/>
        <end position="886"/>
    </location>
</feature>
<proteinExistence type="predicted"/>
<keyword evidence="8 13" id="KW-1133">Transmembrane helix</keyword>
<dbReference type="FunFam" id="3.90.190.10:FF:000068">
    <property type="entry name" value="receptor-type tyrosine-protein phosphatase zeta"/>
    <property type="match status" value="1"/>
</dbReference>
<dbReference type="PROSITE" id="PS50835">
    <property type="entry name" value="IG_LIKE"/>
    <property type="match status" value="1"/>
</dbReference>
<gene>
    <name evidence="19" type="ORF">SNE40_014073</name>
</gene>
<keyword evidence="6" id="KW-0378">Hydrolase</keyword>
<dbReference type="InterPro" id="IPR013783">
    <property type="entry name" value="Ig-like_fold"/>
</dbReference>
<evidence type="ECO:0000256" key="14">
    <source>
        <dbReference type="SAM" id="SignalP"/>
    </source>
</evidence>
<evidence type="ECO:0000256" key="6">
    <source>
        <dbReference type="ARBA" id="ARBA00022801"/>
    </source>
</evidence>
<evidence type="ECO:0000256" key="7">
    <source>
        <dbReference type="ARBA" id="ARBA00022912"/>
    </source>
</evidence>
<evidence type="ECO:0000259" key="15">
    <source>
        <dbReference type="PROSITE" id="PS50055"/>
    </source>
</evidence>
<dbReference type="SMART" id="SM00060">
    <property type="entry name" value="FN3"/>
    <property type="match status" value="4"/>
</dbReference>
<evidence type="ECO:0000256" key="13">
    <source>
        <dbReference type="SAM" id="Phobius"/>
    </source>
</evidence>
<keyword evidence="10" id="KW-0325">Glycoprotein</keyword>
<dbReference type="PROSITE" id="PS50055">
    <property type="entry name" value="TYR_PHOSPHATASE_PTP"/>
    <property type="match status" value="2"/>
</dbReference>
<dbReference type="Gene3D" id="2.60.40.10">
    <property type="entry name" value="Immunoglobulins"/>
    <property type="match status" value="4"/>
</dbReference>
<evidence type="ECO:0000313" key="20">
    <source>
        <dbReference type="Proteomes" id="UP001347796"/>
    </source>
</evidence>
<feature type="domain" description="Tyrosine-protein phosphatase" evidence="15">
    <location>
        <begin position="926"/>
        <end position="1183"/>
    </location>
</feature>
<dbReference type="PROSITE" id="PS00383">
    <property type="entry name" value="TYR_PHOSPHATASE_1"/>
    <property type="match status" value="1"/>
</dbReference>
<dbReference type="PRINTS" id="PR00700">
    <property type="entry name" value="PRTYPHPHTASE"/>
</dbReference>
<dbReference type="Pfam" id="PF00102">
    <property type="entry name" value="Y_phosphatase"/>
    <property type="match status" value="2"/>
</dbReference>
<evidence type="ECO:0000256" key="3">
    <source>
        <dbReference type="ARBA" id="ARBA00022692"/>
    </source>
</evidence>
<dbReference type="InterPro" id="IPR050713">
    <property type="entry name" value="RTP_Phos/Ushers"/>
</dbReference>
<comment type="catalytic activity">
    <reaction evidence="11">
        <text>O-phospho-L-tyrosyl-[protein] + H2O = L-tyrosyl-[protein] + phosphate</text>
        <dbReference type="Rhea" id="RHEA:10684"/>
        <dbReference type="Rhea" id="RHEA-COMP:10136"/>
        <dbReference type="Rhea" id="RHEA-COMP:20101"/>
        <dbReference type="ChEBI" id="CHEBI:15377"/>
        <dbReference type="ChEBI" id="CHEBI:43474"/>
        <dbReference type="ChEBI" id="CHEBI:46858"/>
        <dbReference type="ChEBI" id="CHEBI:61978"/>
        <dbReference type="EC" id="3.1.3.48"/>
    </reaction>
</comment>
<evidence type="ECO:0000256" key="11">
    <source>
        <dbReference type="ARBA" id="ARBA00051722"/>
    </source>
</evidence>
<dbReference type="GO" id="GO:0016020">
    <property type="term" value="C:membrane"/>
    <property type="evidence" value="ECO:0007669"/>
    <property type="project" value="UniProtKB-SubCell"/>
</dbReference>
<protein>
    <recommendedName>
        <fullName evidence="2">protein-tyrosine-phosphatase</fullName>
        <ecNumber evidence="2">3.1.3.48</ecNumber>
    </recommendedName>
</protein>
<accession>A0AAN8JHB6</accession>
<feature type="domain" description="Fibronectin type-III" evidence="18">
    <location>
        <begin position="419"/>
        <end position="514"/>
    </location>
</feature>
<feature type="region of interest" description="Disordered" evidence="12">
    <location>
        <begin position="1194"/>
        <end position="1230"/>
    </location>
</feature>
<dbReference type="Proteomes" id="UP001347796">
    <property type="component" value="Unassembled WGS sequence"/>
</dbReference>
<evidence type="ECO:0000256" key="5">
    <source>
        <dbReference type="ARBA" id="ARBA00022737"/>
    </source>
</evidence>
<evidence type="ECO:0000313" key="19">
    <source>
        <dbReference type="EMBL" id="KAK6175668.1"/>
    </source>
</evidence>
<dbReference type="InterPro" id="IPR000387">
    <property type="entry name" value="Tyr_Pase_dom"/>
</dbReference>
<feature type="domain" description="Fibronectin type-III" evidence="18">
    <location>
        <begin position="228"/>
        <end position="321"/>
    </location>
</feature>
<evidence type="ECO:0000256" key="4">
    <source>
        <dbReference type="ARBA" id="ARBA00022729"/>
    </source>
</evidence>
<dbReference type="GO" id="GO:0004725">
    <property type="term" value="F:protein tyrosine phosphatase activity"/>
    <property type="evidence" value="ECO:0007669"/>
    <property type="project" value="UniProtKB-EC"/>
</dbReference>
<feature type="domain" description="Ig-like" evidence="17">
    <location>
        <begin position="26"/>
        <end position="115"/>
    </location>
</feature>
<dbReference type="InterPro" id="IPR029021">
    <property type="entry name" value="Prot-tyrosine_phosphatase-like"/>
</dbReference>
<dbReference type="InterPro" id="IPR013106">
    <property type="entry name" value="Ig_V-set"/>
</dbReference>
<dbReference type="SMART" id="SM00409">
    <property type="entry name" value="IG"/>
    <property type="match status" value="1"/>
</dbReference>
<comment type="subcellular location">
    <subcellularLocation>
        <location evidence="1">Membrane</location>
        <topology evidence="1">Single-pass membrane protein</topology>
    </subcellularLocation>
</comment>
<keyword evidence="9 13" id="KW-0472">Membrane</keyword>
<feature type="transmembrane region" description="Helical" evidence="13">
    <location>
        <begin position="530"/>
        <end position="554"/>
    </location>
</feature>
<evidence type="ECO:0000256" key="8">
    <source>
        <dbReference type="ARBA" id="ARBA00022989"/>
    </source>
</evidence>
<evidence type="ECO:0000256" key="10">
    <source>
        <dbReference type="ARBA" id="ARBA00023180"/>
    </source>
</evidence>
<dbReference type="SMART" id="SM00194">
    <property type="entry name" value="PTPc"/>
    <property type="match status" value="2"/>
</dbReference>
<dbReference type="SUPFAM" id="SSF49265">
    <property type="entry name" value="Fibronectin type III"/>
    <property type="match status" value="2"/>
</dbReference>
<evidence type="ECO:0000256" key="12">
    <source>
        <dbReference type="SAM" id="MobiDB-lite"/>
    </source>
</evidence>
<dbReference type="EMBL" id="JAZGQO010000010">
    <property type="protein sequence ID" value="KAK6175668.1"/>
    <property type="molecule type" value="Genomic_DNA"/>
</dbReference>
<evidence type="ECO:0000256" key="2">
    <source>
        <dbReference type="ARBA" id="ARBA00013064"/>
    </source>
</evidence>
<organism evidence="19 20">
    <name type="scientific">Patella caerulea</name>
    <name type="common">Rayed Mediterranean limpet</name>
    <dbReference type="NCBI Taxonomy" id="87958"/>
    <lineage>
        <taxon>Eukaryota</taxon>
        <taxon>Metazoa</taxon>
        <taxon>Spiralia</taxon>
        <taxon>Lophotrochozoa</taxon>
        <taxon>Mollusca</taxon>
        <taxon>Gastropoda</taxon>
        <taxon>Patellogastropoda</taxon>
        <taxon>Patelloidea</taxon>
        <taxon>Patellidae</taxon>
        <taxon>Patella</taxon>
    </lineage>
</organism>
<dbReference type="InterPro" id="IPR007110">
    <property type="entry name" value="Ig-like_dom"/>
</dbReference>
<evidence type="ECO:0000256" key="9">
    <source>
        <dbReference type="ARBA" id="ARBA00023136"/>
    </source>
</evidence>
<dbReference type="CDD" id="cd14549">
    <property type="entry name" value="R5-PTPc-1"/>
    <property type="match status" value="1"/>
</dbReference>
<reference evidence="19 20" key="1">
    <citation type="submission" date="2024-01" db="EMBL/GenBank/DDBJ databases">
        <title>The genome of the rayed Mediterranean limpet Patella caerulea (Linnaeus, 1758).</title>
        <authorList>
            <person name="Anh-Thu Weber A."/>
            <person name="Halstead-Nussloch G."/>
        </authorList>
    </citation>
    <scope>NUCLEOTIDE SEQUENCE [LARGE SCALE GENOMIC DNA]</scope>
    <source>
        <strain evidence="19">AATW-2023a</strain>
        <tissue evidence="19">Whole specimen</tissue>
    </source>
</reference>
<keyword evidence="3 13" id="KW-0812">Transmembrane</keyword>
<evidence type="ECO:0000259" key="17">
    <source>
        <dbReference type="PROSITE" id="PS50835"/>
    </source>
</evidence>
<dbReference type="FunFam" id="3.90.190.10:FF:000013">
    <property type="entry name" value="receptor-type tyrosine-protein phosphatase zeta isoform X1"/>
    <property type="match status" value="1"/>
</dbReference>
<dbReference type="Pfam" id="PF00041">
    <property type="entry name" value="fn3"/>
    <property type="match status" value="3"/>
</dbReference>
<dbReference type="PROSITE" id="PS50853">
    <property type="entry name" value="FN3"/>
    <property type="match status" value="4"/>
</dbReference>
<evidence type="ECO:0000259" key="18">
    <source>
        <dbReference type="PROSITE" id="PS50853"/>
    </source>
</evidence>
<feature type="chain" id="PRO_5042903667" description="protein-tyrosine-phosphatase" evidence="14">
    <location>
        <begin position="21"/>
        <end position="1230"/>
    </location>
</feature>
<dbReference type="PANTHER" id="PTHR46957:SF3">
    <property type="entry name" value="CYTOKINE RECEPTOR"/>
    <property type="match status" value="1"/>
</dbReference>
<keyword evidence="20" id="KW-1185">Reference proteome</keyword>
<feature type="domain" description="Fibronectin type-III" evidence="18">
    <location>
        <begin position="126"/>
        <end position="223"/>
    </location>
</feature>
<evidence type="ECO:0000259" key="16">
    <source>
        <dbReference type="PROSITE" id="PS50056"/>
    </source>
</evidence>
<dbReference type="SUPFAM" id="SSF52799">
    <property type="entry name" value="(Phosphotyrosine protein) phosphatases II"/>
    <property type="match status" value="2"/>
</dbReference>
<evidence type="ECO:0000256" key="1">
    <source>
        <dbReference type="ARBA" id="ARBA00004167"/>
    </source>
</evidence>
<keyword evidence="7" id="KW-0904">Protein phosphatase</keyword>